<accession>A0A3S0ZWJ4</accession>
<comment type="caution">
    <text evidence="2">The sequence shown here is derived from an EMBL/GenBank/DDBJ whole genome shotgun (WGS) entry which is preliminary data.</text>
</comment>
<feature type="compositionally biased region" description="Polar residues" evidence="1">
    <location>
        <begin position="140"/>
        <end position="149"/>
    </location>
</feature>
<evidence type="ECO:0000256" key="1">
    <source>
        <dbReference type="SAM" id="MobiDB-lite"/>
    </source>
</evidence>
<name>A0A3S0ZWJ4_ELYCH</name>
<dbReference type="EMBL" id="RQTK01000614">
    <property type="protein sequence ID" value="RUS77044.1"/>
    <property type="molecule type" value="Genomic_DNA"/>
</dbReference>
<protein>
    <submittedName>
        <fullName evidence="2">Uncharacterized protein</fullName>
    </submittedName>
</protein>
<organism evidence="2 3">
    <name type="scientific">Elysia chlorotica</name>
    <name type="common">Eastern emerald elysia</name>
    <name type="synonym">Sea slug</name>
    <dbReference type="NCBI Taxonomy" id="188477"/>
    <lineage>
        <taxon>Eukaryota</taxon>
        <taxon>Metazoa</taxon>
        <taxon>Spiralia</taxon>
        <taxon>Lophotrochozoa</taxon>
        <taxon>Mollusca</taxon>
        <taxon>Gastropoda</taxon>
        <taxon>Heterobranchia</taxon>
        <taxon>Euthyneura</taxon>
        <taxon>Panpulmonata</taxon>
        <taxon>Sacoglossa</taxon>
        <taxon>Placobranchoidea</taxon>
        <taxon>Plakobranchidae</taxon>
        <taxon>Elysia</taxon>
    </lineage>
</organism>
<reference evidence="2 3" key="1">
    <citation type="submission" date="2019-01" db="EMBL/GenBank/DDBJ databases">
        <title>A draft genome assembly of the solar-powered sea slug Elysia chlorotica.</title>
        <authorList>
            <person name="Cai H."/>
            <person name="Li Q."/>
            <person name="Fang X."/>
            <person name="Li J."/>
            <person name="Curtis N.E."/>
            <person name="Altenburger A."/>
            <person name="Shibata T."/>
            <person name="Feng M."/>
            <person name="Maeda T."/>
            <person name="Schwartz J.A."/>
            <person name="Shigenobu S."/>
            <person name="Lundholm N."/>
            <person name="Nishiyama T."/>
            <person name="Yang H."/>
            <person name="Hasebe M."/>
            <person name="Li S."/>
            <person name="Pierce S.K."/>
            <person name="Wang J."/>
        </authorList>
    </citation>
    <scope>NUCLEOTIDE SEQUENCE [LARGE SCALE GENOMIC DNA]</scope>
    <source>
        <strain evidence="2">EC2010</strain>
        <tissue evidence="2">Whole organism of an adult</tissue>
    </source>
</reference>
<proteinExistence type="predicted"/>
<evidence type="ECO:0000313" key="2">
    <source>
        <dbReference type="EMBL" id="RUS77044.1"/>
    </source>
</evidence>
<dbReference type="AlphaFoldDB" id="A0A3S0ZWJ4"/>
<dbReference type="Proteomes" id="UP000271974">
    <property type="component" value="Unassembled WGS sequence"/>
</dbReference>
<keyword evidence="3" id="KW-1185">Reference proteome</keyword>
<evidence type="ECO:0000313" key="3">
    <source>
        <dbReference type="Proteomes" id="UP000271974"/>
    </source>
</evidence>
<feature type="region of interest" description="Disordered" evidence="1">
    <location>
        <begin position="126"/>
        <end position="149"/>
    </location>
</feature>
<gene>
    <name evidence="2" type="ORF">EGW08_015181</name>
</gene>
<sequence>MDCWPCGRDLALDNPADWEDILNGESEIKNKHWPVSVREPCCPELGTPTPKEKELSSPSPCPRDHFSQRCRMVRCTSRALFERGDAFQYGNHKAVKANKTIRTMCFLVGWLVCLGHHILAISQEIGKSGSQNPPKRVGNGRTSSASLTTPYEEGGHTVVTLVSRKADLTDRQTGGRAIRRIDGCPMSKVGKHVGYANKISCSVNVCSNSSGNSRGTEGEPMGFQLCLAKVEICRLDLDLLAL</sequence>